<feature type="transmembrane region" description="Helical" evidence="9">
    <location>
        <begin position="82"/>
        <end position="102"/>
    </location>
</feature>
<accession>A7SGC9</accession>
<sequence length="213" mass="23462">MSATKLLGGAFASYFGAEAVPHLGSTIEAVTGLEIHVAKEFFASVNFKCPSVHYKAYGYMYLFIPAAVLFCLALWARKSSFLNILLPVSWLMYAFIDTTYYVCATLGPKDIAMAKANTTEAKEAVLQDFADAEAMSQMVAFILLLSYIVCATIAISVIRLCKKAQDPKELDENNLDDAKEEDLNEKKQLAAAWSGDVIGERKEETNAEIKTQM</sequence>
<gene>
    <name evidence="10" type="ORF">NEMVEDRAFT_v1g211870</name>
</gene>
<feature type="transmembrane region" description="Helical" evidence="9">
    <location>
        <begin position="138"/>
        <end position="158"/>
    </location>
</feature>
<keyword evidence="6" id="KW-0406">Ion transport</keyword>
<dbReference type="KEGG" id="nve:5508708"/>
<keyword evidence="7 9" id="KW-0472">Membrane</keyword>
<comment type="subcellular location">
    <subcellularLocation>
        <location evidence="1">Membrane</location>
        <topology evidence="1">Multi-pass membrane protein</topology>
    </subcellularLocation>
</comment>
<name>A7SGC9_NEMVE</name>
<dbReference type="InterPro" id="IPR029569">
    <property type="entry name" value="CALHM"/>
</dbReference>
<dbReference type="AlphaFoldDB" id="A7SGC9"/>
<dbReference type="GO" id="GO:1904669">
    <property type="term" value="P:ATP export"/>
    <property type="evidence" value="ECO:0007669"/>
    <property type="project" value="UniProtKB-ARBA"/>
</dbReference>
<dbReference type="GO" id="GO:0005886">
    <property type="term" value="C:plasma membrane"/>
    <property type="evidence" value="ECO:0000318"/>
    <property type="project" value="GO_Central"/>
</dbReference>
<evidence type="ECO:0000256" key="4">
    <source>
        <dbReference type="ARBA" id="ARBA00022692"/>
    </source>
</evidence>
<evidence type="ECO:0000313" key="11">
    <source>
        <dbReference type="Proteomes" id="UP000001593"/>
    </source>
</evidence>
<feature type="transmembrane region" description="Helical" evidence="9">
    <location>
        <begin position="56"/>
        <end position="75"/>
    </location>
</feature>
<dbReference type="PhylomeDB" id="A7SGC9"/>
<dbReference type="GO" id="GO:0005261">
    <property type="term" value="F:monoatomic cation channel activity"/>
    <property type="evidence" value="ECO:0000318"/>
    <property type="project" value="GO_Central"/>
</dbReference>
<reference evidence="10 11" key="1">
    <citation type="journal article" date="2007" name="Science">
        <title>Sea anemone genome reveals ancestral eumetazoan gene repertoire and genomic organization.</title>
        <authorList>
            <person name="Putnam N.H."/>
            <person name="Srivastava M."/>
            <person name="Hellsten U."/>
            <person name="Dirks B."/>
            <person name="Chapman J."/>
            <person name="Salamov A."/>
            <person name="Terry A."/>
            <person name="Shapiro H."/>
            <person name="Lindquist E."/>
            <person name="Kapitonov V.V."/>
            <person name="Jurka J."/>
            <person name="Genikhovich G."/>
            <person name="Grigoriev I.V."/>
            <person name="Lucas S.M."/>
            <person name="Steele R.E."/>
            <person name="Finnerty J.R."/>
            <person name="Technau U."/>
            <person name="Martindale M.Q."/>
            <person name="Rokhsar D.S."/>
        </authorList>
    </citation>
    <scope>NUCLEOTIDE SEQUENCE [LARGE SCALE GENOMIC DNA]</scope>
    <source>
        <strain evidence="11">CH2 X CH6</strain>
    </source>
</reference>
<evidence type="ECO:0000256" key="9">
    <source>
        <dbReference type="SAM" id="Phobius"/>
    </source>
</evidence>
<dbReference type="PANTHER" id="PTHR32261:SF1">
    <property type="entry name" value="CALCIUM HOMEOSTASIS MODULATOR PROTEIN"/>
    <property type="match status" value="1"/>
</dbReference>
<evidence type="ECO:0000256" key="3">
    <source>
        <dbReference type="ARBA" id="ARBA00022448"/>
    </source>
</evidence>
<evidence type="ECO:0000256" key="7">
    <source>
        <dbReference type="ARBA" id="ARBA00023136"/>
    </source>
</evidence>
<dbReference type="EMBL" id="DS469651">
    <property type="protein sequence ID" value="EDO37247.1"/>
    <property type="molecule type" value="Genomic_DNA"/>
</dbReference>
<dbReference type="OrthoDB" id="5953668at2759"/>
<proteinExistence type="inferred from homology"/>
<evidence type="ECO:0000256" key="1">
    <source>
        <dbReference type="ARBA" id="ARBA00004141"/>
    </source>
</evidence>
<evidence type="ECO:0000256" key="8">
    <source>
        <dbReference type="ARBA" id="ARBA00023303"/>
    </source>
</evidence>
<organism evidence="10 11">
    <name type="scientific">Nematostella vectensis</name>
    <name type="common">Starlet sea anemone</name>
    <dbReference type="NCBI Taxonomy" id="45351"/>
    <lineage>
        <taxon>Eukaryota</taxon>
        <taxon>Metazoa</taxon>
        <taxon>Cnidaria</taxon>
        <taxon>Anthozoa</taxon>
        <taxon>Hexacorallia</taxon>
        <taxon>Actiniaria</taxon>
        <taxon>Edwardsiidae</taxon>
        <taxon>Nematostella</taxon>
    </lineage>
</organism>
<evidence type="ECO:0000256" key="2">
    <source>
        <dbReference type="ARBA" id="ARBA00008497"/>
    </source>
</evidence>
<keyword evidence="3" id="KW-0813">Transport</keyword>
<dbReference type="Proteomes" id="UP000001593">
    <property type="component" value="Unassembled WGS sequence"/>
</dbReference>
<dbReference type="Pfam" id="PF14798">
    <property type="entry name" value="Ca_hom_mod"/>
    <property type="match status" value="1"/>
</dbReference>
<comment type="similarity">
    <text evidence="2">Belongs to the CALHM family.</text>
</comment>
<dbReference type="InParanoid" id="A7SGC9"/>
<protein>
    <submittedName>
        <fullName evidence="10">Uncharacterized protein</fullName>
    </submittedName>
</protein>
<dbReference type="PANTHER" id="PTHR32261">
    <property type="entry name" value="CALCIUM HOMEOSTASIS MODULATOR PROTEIN"/>
    <property type="match status" value="1"/>
</dbReference>
<dbReference type="HOGENOM" id="CLU_1295731_0_0_1"/>
<keyword evidence="5 9" id="KW-1133">Transmembrane helix</keyword>
<evidence type="ECO:0000313" key="10">
    <source>
        <dbReference type="EMBL" id="EDO37247.1"/>
    </source>
</evidence>
<keyword evidence="4 9" id="KW-0812">Transmembrane</keyword>
<evidence type="ECO:0000256" key="6">
    <source>
        <dbReference type="ARBA" id="ARBA00023065"/>
    </source>
</evidence>
<keyword evidence="11" id="KW-1185">Reference proteome</keyword>
<keyword evidence="8" id="KW-0407">Ion channel</keyword>
<evidence type="ECO:0000256" key="5">
    <source>
        <dbReference type="ARBA" id="ARBA00022989"/>
    </source>
</evidence>